<accession>K0NMF8</accession>
<dbReference type="AlphaFoldDB" id="K0NMF8"/>
<proteinExistence type="predicted"/>
<name>K0NMF8_DESTT</name>
<protein>
    <submittedName>
        <fullName evidence="1">Uncharacterized protein</fullName>
    </submittedName>
</protein>
<dbReference type="HOGENOM" id="CLU_2394980_0_0_7"/>
<evidence type="ECO:0000313" key="2">
    <source>
        <dbReference type="Proteomes" id="UP000007347"/>
    </source>
</evidence>
<keyword evidence="2" id="KW-1185">Reference proteome</keyword>
<dbReference type="Proteomes" id="UP000007347">
    <property type="component" value="Chromosome"/>
</dbReference>
<gene>
    <name evidence="1" type="ordered locus">TOL2_C30590</name>
</gene>
<dbReference type="STRING" id="651182.TOL2_C30590"/>
<evidence type="ECO:0000313" key="1">
    <source>
        <dbReference type="EMBL" id="CCK81218.1"/>
    </source>
</evidence>
<dbReference type="EMBL" id="FO203503">
    <property type="protein sequence ID" value="CCK81218.1"/>
    <property type="molecule type" value="Genomic_DNA"/>
</dbReference>
<reference evidence="1 2" key="1">
    <citation type="journal article" date="2013" name="Environ. Microbiol.">
        <title>Complete genome, catabolic sub-proteomes and key-metabolites of Desulfobacula toluolica Tol2, a marine, aromatic compound-degrading, sulfate-reducing bacterium.</title>
        <authorList>
            <person name="Wohlbrand L."/>
            <person name="Jacob J.H."/>
            <person name="Kube M."/>
            <person name="Mussmann M."/>
            <person name="Jarling R."/>
            <person name="Beck A."/>
            <person name="Amann R."/>
            <person name="Wilkes H."/>
            <person name="Reinhardt R."/>
            <person name="Rabus R."/>
        </authorList>
    </citation>
    <scope>NUCLEOTIDE SEQUENCE [LARGE SCALE GENOMIC DNA]</scope>
    <source>
        <strain evidence="2">DSM 7467 / Tol2</strain>
    </source>
</reference>
<organism evidence="1 2">
    <name type="scientific">Desulfobacula toluolica (strain DSM 7467 / Tol2)</name>
    <dbReference type="NCBI Taxonomy" id="651182"/>
    <lineage>
        <taxon>Bacteria</taxon>
        <taxon>Pseudomonadati</taxon>
        <taxon>Thermodesulfobacteriota</taxon>
        <taxon>Desulfobacteria</taxon>
        <taxon>Desulfobacterales</taxon>
        <taxon>Desulfobacteraceae</taxon>
        <taxon>Desulfobacula</taxon>
    </lineage>
</organism>
<dbReference type="KEGG" id="dto:TOL2_C30590"/>
<dbReference type="RefSeq" id="WP_014958423.1">
    <property type="nucleotide sequence ID" value="NC_018645.1"/>
</dbReference>
<sequence length="93" mass="10806">MFSKFGYNSMVCHDCREIFTPQLSQIYSILANKSGLAEVGRFQIVHNGHNIALINDNDPDVDWDLIKTYEKVRSFELKGNIRTILRNLYPQDE</sequence>